<keyword evidence="5" id="KW-0489">Methyltransferase</keyword>
<dbReference type="EMBL" id="QGMK01000068">
    <property type="protein sequence ID" value="TVY84629.1"/>
    <property type="molecule type" value="Genomic_DNA"/>
</dbReference>
<evidence type="ECO:0000313" key="6">
    <source>
        <dbReference type="Proteomes" id="UP000469558"/>
    </source>
</evidence>
<dbReference type="GO" id="GO:0008168">
    <property type="term" value="F:methyltransferase activity"/>
    <property type="evidence" value="ECO:0007669"/>
    <property type="project" value="UniProtKB-KW"/>
</dbReference>
<dbReference type="Proteomes" id="UP000469558">
    <property type="component" value="Unassembled WGS sequence"/>
</dbReference>
<evidence type="ECO:0000256" key="4">
    <source>
        <dbReference type="ARBA" id="ARBA00038314"/>
    </source>
</evidence>
<dbReference type="GO" id="GO:0032259">
    <property type="term" value="P:methylation"/>
    <property type="evidence" value="ECO:0007669"/>
    <property type="project" value="UniProtKB-KW"/>
</dbReference>
<evidence type="ECO:0000256" key="3">
    <source>
        <dbReference type="ARBA" id="ARBA00022691"/>
    </source>
</evidence>
<dbReference type="InterPro" id="IPR029063">
    <property type="entry name" value="SAM-dependent_MTases_sf"/>
</dbReference>
<accession>A0A8T9CFK4</accession>
<comment type="pathway">
    <text evidence="1">Secondary metabolite biosynthesis.</text>
</comment>
<dbReference type="SUPFAM" id="SSF53335">
    <property type="entry name" value="S-adenosyl-L-methionine-dependent methyltransferases"/>
    <property type="match status" value="1"/>
</dbReference>
<keyword evidence="6" id="KW-1185">Reference proteome</keyword>
<keyword evidence="3" id="KW-0949">S-adenosyl-L-methionine</keyword>
<sequence length="299" mass="34492">MSDPKSKDQSFYLKLSDRPPTAAFTDLLETYSGVRTEDVSQHIEKVRDEAWDHYPFPSIGLLLFQDLGLTGDDLPKDDPEITQKIQTAYQTILSKLKNRGRFLDVGCMFAQDTRKLVYDGAPISSVYGCDIRGDYITHGYKLFRDIHIIPPERFFAADILDEGDTHLKRLEGKLDVINAVHLMHVFSIEDQRKLVRRVITMLKQKPGVMFTGRTSGNLTSGYHELTNAESTTKSAEGKIWEHTPESFKEMWKEESEAMNTQWDVDCWFWRFGVHTGKKDDPNWHRKEEHGICTFIATRL</sequence>
<evidence type="ECO:0000313" key="5">
    <source>
        <dbReference type="EMBL" id="TVY84629.1"/>
    </source>
</evidence>
<dbReference type="AlphaFoldDB" id="A0A8T9CFK4"/>
<comment type="similarity">
    <text evidence="4">Belongs to the class I-like SAM-binding methyltransferase superfamily.</text>
</comment>
<dbReference type="OrthoDB" id="2094832at2759"/>
<name>A0A8T9CFK4_9HELO</name>
<dbReference type="PANTHER" id="PTHR35897">
    <property type="entry name" value="METHYLTRANSFERASE AUSD"/>
    <property type="match status" value="1"/>
</dbReference>
<gene>
    <name evidence="5" type="primary">trt5_0</name>
    <name evidence="5" type="ORF">LSUE1_G002392</name>
</gene>
<proteinExistence type="inferred from homology"/>
<protein>
    <submittedName>
        <fullName evidence="5">Methyltransferase trt5</fullName>
    </submittedName>
</protein>
<dbReference type="Gene3D" id="3.40.50.150">
    <property type="entry name" value="Vaccinia Virus protein VP39"/>
    <property type="match status" value="1"/>
</dbReference>
<dbReference type="PANTHER" id="PTHR35897:SF1">
    <property type="entry name" value="METHYLTRANSFERASE AUSD"/>
    <property type="match status" value="1"/>
</dbReference>
<keyword evidence="2" id="KW-0808">Transferase</keyword>
<evidence type="ECO:0000256" key="1">
    <source>
        <dbReference type="ARBA" id="ARBA00005179"/>
    </source>
</evidence>
<evidence type="ECO:0000256" key="2">
    <source>
        <dbReference type="ARBA" id="ARBA00022679"/>
    </source>
</evidence>
<dbReference type="InterPro" id="IPR051654">
    <property type="entry name" value="Meroterpenoid_MTases"/>
</dbReference>
<comment type="caution">
    <text evidence="5">The sequence shown here is derived from an EMBL/GenBank/DDBJ whole genome shotgun (WGS) entry which is preliminary data.</text>
</comment>
<reference evidence="5 6" key="1">
    <citation type="submission" date="2018-05" db="EMBL/GenBank/DDBJ databases">
        <title>Genome sequencing and assembly of the regulated plant pathogen Lachnellula willkommii and related sister species for the development of diagnostic species identification markers.</title>
        <authorList>
            <person name="Giroux E."/>
            <person name="Bilodeau G."/>
        </authorList>
    </citation>
    <scope>NUCLEOTIDE SEQUENCE [LARGE SCALE GENOMIC DNA]</scope>
    <source>
        <strain evidence="5 6">CBS 268.59</strain>
    </source>
</reference>
<organism evidence="5 6">
    <name type="scientific">Lachnellula suecica</name>
    <dbReference type="NCBI Taxonomy" id="602035"/>
    <lineage>
        <taxon>Eukaryota</taxon>
        <taxon>Fungi</taxon>
        <taxon>Dikarya</taxon>
        <taxon>Ascomycota</taxon>
        <taxon>Pezizomycotina</taxon>
        <taxon>Leotiomycetes</taxon>
        <taxon>Helotiales</taxon>
        <taxon>Lachnaceae</taxon>
        <taxon>Lachnellula</taxon>
    </lineage>
</organism>